<evidence type="ECO:0000313" key="2">
    <source>
        <dbReference type="Proteomes" id="UP000031278"/>
    </source>
</evidence>
<comment type="caution">
    <text evidence="1">The sequence shown here is derived from an EMBL/GenBank/DDBJ whole genome shotgun (WGS) entry which is preliminary data.</text>
</comment>
<proteinExistence type="predicted"/>
<evidence type="ECO:0000313" key="1">
    <source>
        <dbReference type="EMBL" id="KHT65269.1"/>
    </source>
</evidence>
<protein>
    <submittedName>
        <fullName evidence="1">Uncharacterized protein</fullName>
    </submittedName>
</protein>
<gene>
    <name evidence="1" type="ORF">RJ45_01840</name>
</gene>
<organism evidence="1 2">
    <name type="scientific">Photobacterium gaetbulicola</name>
    <dbReference type="NCBI Taxonomy" id="1295392"/>
    <lineage>
        <taxon>Bacteria</taxon>
        <taxon>Pseudomonadati</taxon>
        <taxon>Pseudomonadota</taxon>
        <taxon>Gammaproteobacteria</taxon>
        <taxon>Vibrionales</taxon>
        <taxon>Vibrionaceae</taxon>
        <taxon>Photobacterium</taxon>
    </lineage>
</organism>
<dbReference type="RefSeq" id="WP_039457156.1">
    <property type="nucleotide sequence ID" value="NZ_JWLZ01000015.1"/>
</dbReference>
<accession>A0A0B9G9L7</accession>
<sequence>MGRQGASAGQAKRAIEVMLALCSAESMLGRGVALAPEQPGIEPAAGLLGHGLGDEAALVEAPAQPAEWMQGDGQQ</sequence>
<dbReference type="AlphaFoldDB" id="A0A0B9G9L7"/>
<name>A0A0B9G9L7_9GAMM</name>
<dbReference type="EMBL" id="JWLZ01000015">
    <property type="protein sequence ID" value="KHT65269.1"/>
    <property type="molecule type" value="Genomic_DNA"/>
</dbReference>
<reference evidence="1 2" key="1">
    <citation type="submission" date="2014-12" db="EMBL/GenBank/DDBJ databases">
        <title>Genome sequencing of Photobacterium gaetbulicola AD005a.</title>
        <authorList>
            <person name="Adrian T.G.S."/>
            <person name="Chan K.G."/>
        </authorList>
    </citation>
    <scope>NUCLEOTIDE SEQUENCE [LARGE SCALE GENOMIC DNA]</scope>
    <source>
        <strain evidence="1 2">AD005a</strain>
    </source>
</reference>
<dbReference type="Proteomes" id="UP000031278">
    <property type="component" value="Unassembled WGS sequence"/>
</dbReference>